<comment type="caution">
    <text evidence="1">The sequence shown here is derived from an EMBL/GenBank/DDBJ whole genome shotgun (WGS) entry which is preliminary data.</text>
</comment>
<gene>
    <name evidence="1" type="ORF">RUMGNA_02847</name>
</gene>
<dbReference type="PaxDb" id="411470-RUMGNA_02847"/>
<evidence type="ECO:0000313" key="2">
    <source>
        <dbReference type="Proteomes" id="UP000004410"/>
    </source>
</evidence>
<dbReference type="Proteomes" id="UP000004410">
    <property type="component" value="Unassembled WGS sequence"/>
</dbReference>
<evidence type="ECO:0000313" key="1">
    <source>
        <dbReference type="EMBL" id="EDN76795.1"/>
    </source>
</evidence>
<proteinExistence type="predicted"/>
<accession>A7B5K8</accession>
<name>A7B5K8_MEDG7</name>
<dbReference type="EMBL" id="AAYG02000022">
    <property type="protein sequence ID" value="EDN76795.1"/>
    <property type="molecule type" value="Genomic_DNA"/>
</dbReference>
<dbReference type="AlphaFoldDB" id="A7B5K8"/>
<reference evidence="1 2" key="1">
    <citation type="submission" date="2007-04" db="EMBL/GenBank/DDBJ databases">
        <authorList>
            <person name="Fulton L."/>
            <person name="Clifton S."/>
            <person name="Fulton B."/>
            <person name="Xu J."/>
            <person name="Minx P."/>
            <person name="Pepin K.H."/>
            <person name="Johnson M."/>
            <person name="Thiruvilangam P."/>
            <person name="Bhonagiri V."/>
            <person name="Nash W.E."/>
            <person name="Mardis E.R."/>
            <person name="Wilson R.K."/>
        </authorList>
    </citation>
    <scope>NUCLEOTIDE SEQUENCE [LARGE SCALE GENOMIC DNA]</scope>
    <source>
        <strain evidence="1 2">ATCC 29149</strain>
    </source>
</reference>
<protein>
    <submittedName>
        <fullName evidence="1">Uncharacterized protein</fullName>
    </submittedName>
</protein>
<reference evidence="1 2" key="2">
    <citation type="submission" date="2007-06" db="EMBL/GenBank/DDBJ databases">
        <title>Draft genome sequence of Ruminococcus gnavus (ATCC 29149).</title>
        <authorList>
            <person name="Sudarsanam P."/>
            <person name="Ley R."/>
            <person name="Guruge J."/>
            <person name="Turnbaugh P.J."/>
            <person name="Mahowald M."/>
            <person name="Liep D."/>
            <person name="Gordon J."/>
        </authorList>
    </citation>
    <scope>NUCLEOTIDE SEQUENCE [LARGE SCALE GENOMIC DNA]</scope>
    <source>
        <strain evidence="1 2">ATCC 29149</strain>
    </source>
</reference>
<organism evidence="1 2">
    <name type="scientific">Mediterraneibacter gnavus (strain ATCC 29149 / DSM 114966 / JCM 6515 / VPI C7-9)</name>
    <name type="common">Ruminococcus gnavus</name>
    <dbReference type="NCBI Taxonomy" id="411470"/>
    <lineage>
        <taxon>Bacteria</taxon>
        <taxon>Bacillati</taxon>
        <taxon>Bacillota</taxon>
        <taxon>Clostridia</taxon>
        <taxon>Lachnospirales</taxon>
        <taxon>Lachnospiraceae</taxon>
        <taxon>Mediterraneibacter</taxon>
    </lineage>
</organism>
<sequence length="35" mass="3950">MKNIDRKSYVCNNINVMNVISRFCRAVSAASYPAL</sequence>